<dbReference type="PROSITE" id="PS50122">
    <property type="entry name" value="CHEB"/>
    <property type="match status" value="1"/>
</dbReference>
<proteinExistence type="inferred from homology"/>
<dbReference type="PIRSF" id="PIRSF000876">
    <property type="entry name" value="RR_chemtxs_CheB"/>
    <property type="match status" value="1"/>
</dbReference>
<name>A0A1M6CBX3_9CLOT</name>
<dbReference type="EC" id="3.1.1.61" evidence="6"/>
<evidence type="ECO:0000259" key="9">
    <source>
        <dbReference type="PROSITE" id="PS50110"/>
    </source>
</evidence>
<dbReference type="InterPro" id="IPR000673">
    <property type="entry name" value="Sig_transdc_resp-reg_Me-estase"/>
</dbReference>
<accession>A0A1M6CBX3</accession>
<dbReference type="STRING" id="1121298.SAMN05444401_1069"/>
<evidence type="ECO:0000256" key="3">
    <source>
        <dbReference type="ARBA" id="ARBA00022801"/>
    </source>
</evidence>
<dbReference type="EC" id="3.5.1.44" evidence="6"/>
<evidence type="ECO:0000313" key="11">
    <source>
        <dbReference type="EMBL" id="SHI58383.1"/>
    </source>
</evidence>
<dbReference type="GO" id="GO:0006935">
    <property type="term" value="P:chemotaxis"/>
    <property type="evidence" value="ECO:0007669"/>
    <property type="project" value="UniProtKB-UniRule"/>
</dbReference>
<keyword evidence="12" id="KW-1185">Reference proteome</keyword>
<dbReference type="Pfam" id="PF01339">
    <property type="entry name" value="CheB_methylest"/>
    <property type="match status" value="1"/>
</dbReference>
<comment type="PTM">
    <text evidence="6">Phosphorylated by CheA. Phosphorylation of the N-terminal regulatory domain activates the methylesterase activity.</text>
</comment>
<evidence type="ECO:0000259" key="10">
    <source>
        <dbReference type="PROSITE" id="PS50122"/>
    </source>
</evidence>
<protein>
    <recommendedName>
        <fullName evidence="6">Protein-glutamate methylesterase/protein-glutamine glutaminase</fullName>
        <ecNumber evidence="6">3.1.1.61</ecNumber>
        <ecNumber evidence="6">3.5.1.44</ecNumber>
    </recommendedName>
</protein>
<gene>
    <name evidence="6" type="primary">cheB</name>
    <name evidence="11" type="ORF">SAMN05444401_1069</name>
</gene>
<sequence>MDNIKVLVVDDSILMRRMISDMINEAKGMEVIDTAKNGLELIEKINMLNPDVVTLDVEMPKMDGLEVLKVFKERNINTPVIMLSSLSKKGAEITMKCLELGALDFLSKPSGSISLDINRLQDELIHKIRCAGEKKKINKSKSFEVMHKPKVEKSKFSNIERSYGEYKAIVIGASTGGPKAIHSLITSLPKELGIPIFIVQHMPAGFTKAFADRLNNSSNLEVVEASHMSEIINNKVYIAPGGYHMEINNEKKITLNEEPTLWGVRPAVDKLFISASKVYGKGLISVILTGMGRDGAQGTEIIKDAGGYTISEDQSTCTIYGMPKAAYDTGRVDEVLPLHDIPAKLLALLKR</sequence>
<comment type="domain">
    <text evidence="6">Contains a C-terminal catalytic domain, and an N-terminal region which modulates catalytic activity.</text>
</comment>
<dbReference type="HAMAP" id="MF_00099">
    <property type="entry name" value="CheB_chemtxs"/>
    <property type="match status" value="1"/>
</dbReference>
<feature type="active site" evidence="6 7">
    <location>
        <position position="294"/>
    </location>
</feature>
<dbReference type="SUPFAM" id="SSF52172">
    <property type="entry name" value="CheY-like"/>
    <property type="match status" value="1"/>
</dbReference>
<evidence type="ECO:0000313" key="12">
    <source>
        <dbReference type="Proteomes" id="UP000184080"/>
    </source>
</evidence>
<dbReference type="SMART" id="SM00448">
    <property type="entry name" value="REC"/>
    <property type="match status" value="1"/>
</dbReference>
<dbReference type="GO" id="GO:0005737">
    <property type="term" value="C:cytoplasm"/>
    <property type="evidence" value="ECO:0007669"/>
    <property type="project" value="UniProtKB-SubCell"/>
</dbReference>
<comment type="similarity">
    <text evidence="6">Belongs to the CheB family.</text>
</comment>
<keyword evidence="2 6" id="KW-0145">Chemotaxis</keyword>
<dbReference type="GO" id="GO:0050568">
    <property type="term" value="F:protein-glutamine glutaminase activity"/>
    <property type="evidence" value="ECO:0007669"/>
    <property type="project" value="UniProtKB-UniRule"/>
</dbReference>
<comment type="catalytic activity">
    <reaction evidence="6">
        <text>L-glutaminyl-[protein] + H2O = L-glutamyl-[protein] + NH4(+)</text>
        <dbReference type="Rhea" id="RHEA:16441"/>
        <dbReference type="Rhea" id="RHEA-COMP:10207"/>
        <dbReference type="Rhea" id="RHEA-COMP:10208"/>
        <dbReference type="ChEBI" id="CHEBI:15377"/>
        <dbReference type="ChEBI" id="CHEBI:28938"/>
        <dbReference type="ChEBI" id="CHEBI:29973"/>
        <dbReference type="ChEBI" id="CHEBI:30011"/>
        <dbReference type="EC" id="3.5.1.44"/>
    </reaction>
</comment>
<comment type="catalytic activity">
    <reaction evidence="5 6">
        <text>[protein]-L-glutamate 5-O-methyl ester + H2O = L-glutamyl-[protein] + methanol + H(+)</text>
        <dbReference type="Rhea" id="RHEA:23236"/>
        <dbReference type="Rhea" id="RHEA-COMP:10208"/>
        <dbReference type="Rhea" id="RHEA-COMP:10311"/>
        <dbReference type="ChEBI" id="CHEBI:15377"/>
        <dbReference type="ChEBI" id="CHEBI:15378"/>
        <dbReference type="ChEBI" id="CHEBI:17790"/>
        <dbReference type="ChEBI" id="CHEBI:29973"/>
        <dbReference type="ChEBI" id="CHEBI:82795"/>
        <dbReference type="EC" id="3.1.1.61"/>
    </reaction>
</comment>
<keyword evidence="3 6" id="KW-0378">Hydrolase</keyword>
<organism evidence="11 12">
    <name type="scientific">Clostridium amylolyticum</name>
    <dbReference type="NCBI Taxonomy" id="1121298"/>
    <lineage>
        <taxon>Bacteria</taxon>
        <taxon>Bacillati</taxon>
        <taxon>Bacillota</taxon>
        <taxon>Clostridia</taxon>
        <taxon>Eubacteriales</taxon>
        <taxon>Clostridiaceae</taxon>
        <taxon>Clostridium</taxon>
    </lineage>
</organism>
<reference evidence="11 12" key="1">
    <citation type="submission" date="2016-11" db="EMBL/GenBank/DDBJ databases">
        <authorList>
            <person name="Jaros S."/>
            <person name="Januszkiewicz K."/>
            <person name="Wedrychowicz H."/>
        </authorList>
    </citation>
    <scope>NUCLEOTIDE SEQUENCE [LARGE SCALE GENOMIC DNA]</scope>
    <source>
        <strain evidence="11 12">DSM 21864</strain>
    </source>
</reference>
<dbReference type="RefSeq" id="WP_073004326.1">
    <property type="nucleotide sequence ID" value="NZ_FQZO01000001.1"/>
</dbReference>
<dbReference type="AlphaFoldDB" id="A0A1M6CBX3"/>
<dbReference type="PANTHER" id="PTHR42872:SF6">
    <property type="entry name" value="PROTEIN-GLUTAMATE METHYLESTERASE_PROTEIN-GLUTAMINE GLUTAMINASE"/>
    <property type="match status" value="1"/>
</dbReference>
<keyword evidence="6 8" id="KW-0597">Phosphoprotein</keyword>
<dbReference type="CDD" id="cd17541">
    <property type="entry name" value="REC_CheB-like"/>
    <property type="match status" value="1"/>
</dbReference>
<dbReference type="PROSITE" id="PS50110">
    <property type="entry name" value="RESPONSE_REGULATORY"/>
    <property type="match status" value="1"/>
</dbReference>
<dbReference type="Gene3D" id="3.40.50.180">
    <property type="entry name" value="Methylesterase CheB, C-terminal domain"/>
    <property type="match status" value="1"/>
</dbReference>
<dbReference type="Pfam" id="PF00072">
    <property type="entry name" value="Response_reg"/>
    <property type="match status" value="1"/>
</dbReference>
<dbReference type="NCBIfam" id="NF001965">
    <property type="entry name" value="PRK00742.1"/>
    <property type="match status" value="1"/>
</dbReference>
<dbReference type="OrthoDB" id="9793421at2"/>
<evidence type="ECO:0000256" key="7">
    <source>
        <dbReference type="PROSITE-ProRule" id="PRU00050"/>
    </source>
</evidence>
<dbReference type="GO" id="GO:0008984">
    <property type="term" value="F:protein-glutamate methylesterase activity"/>
    <property type="evidence" value="ECO:0007669"/>
    <property type="project" value="UniProtKB-UniRule"/>
</dbReference>
<dbReference type="EMBL" id="FQZO01000001">
    <property type="protein sequence ID" value="SHI58383.1"/>
    <property type="molecule type" value="Genomic_DNA"/>
</dbReference>
<dbReference type="InterPro" id="IPR008248">
    <property type="entry name" value="CheB-like"/>
</dbReference>
<feature type="domain" description="Response regulatory" evidence="9">
    <location>
        <begin position="5"/>
        <end position="123"/>
    </location>
</feature>
<dbReference type="Proteomes" id="UP000184080">
    <property type="component" value="Unassembled WGS sequence"/>
</dbReference>
<dbReference type="Gene3D" id="3.40.50.2300">
    <property type="match status" value="1"/>
</dbReference>
<feature type="active site" evidence="6 7">
    <location>
        <position position="201"/>
    </location>
</feature>
<dbReference type="InterPro" id="IPR035909">
    <property type="entry name" value="CheB_C"/>
</dbReference>
<comment type="subcellular location">
    <subcellularLocation>
        <location evidence="6">Cytoplasm</location>
    </subcellularLocation>
</comment>
<comment type="function">
    <text evidence="4">May play the central regulatory role in sporulation. It may be an element of the effector pathway responsible for the activation of sporulation genes in response to nutritional stress. Spo0A may act in concert with spo0H (a sigma factor) to control the expression of some genes that are critical to the sporulation process.</text>
</comment>
<dbReference type="PANTHER" id="PTHR42872">
    <property type="entry name" value="PROTEIN-GLUTAMATE METHYLESTERASE/PROTEIN-GLUTAMINE GLUTAMINASE"/>
    <property type="match status" value="1"/>
</dbReference>
<evidence type="ECO:0000256" key="5">
    <source>
        <dbReference type="ARBA" id="ARBA00048267"/>
    </source>
</evidence>
<evidence type="ECO:0000256" key="2">
    <source>
        <dbReference type="ARBA" id="ARBA00022500"/>
    </source>
</evidence>
<evidence type="ECO:0000256" key="1">
    <source>
        <dbReference type="ARBA" id="ARBA00022490"/>
    </source>
</evidence>
<evidence type="ECO:0000256" key="6">
    <source>
        <dbReference type="HAMAP-Rule" id="MF_00099"/>
    </source>
</evidence>
<feature type="modified residue" description="4-aspartylphosphate" evidence="6 8">
    <location>
        <position position="56"/>
    </location>
</feature>
<keyword evidence="1 6" id="KW-0963">Cytoplasm</keyword>
<evidence type="ECO:0000256" key="8">
    <source>
        <dbReference type="PROSITE-ProRule" id="PRU00169"/>
    </source>
</evidence>
<dbReference type="SUPFAM" id="SSF52738">
    <property type="entry name" value="Methylesterase CheB, C-terminal domain"/>
    <property type="match status" value="1"/>
</dbReference>
<dbReference type="InterPro" id="IPR001789">
    <property type="entry name" value="Sig_transdc_resp-reg_receiver"/>
</dbReference>
<dbReference type="CDD" id="cd16432">
    <property type="entry name" value="CheB_Rec"/>
    <property type="match status" value="1"/>
</dbReference>
<feature type="domain" description="CheB-type methylesterase" evidence="10">
    <location>
        <begin position="162"/>
        <end position="351"/>
    </location>
</feature>
<comment type="function">
    <text evidence="6">Involved in chemotaxis. Part of a chemotaxis signal transduction system that modulates chemotaxis in response to various stimuli. Catalyzes the demethylation of specific methylglutamate residues introduced into the chemoreceptors (methyl-accepting chemotaxis proteins or MCP) by CheR. Also mediates the irreversible deamidation of specific glutamine residues to glutamic acid.</text>
</comment>
<dbReference type="GO" id="GO:0000156">
    <property type="term" value="F:phosphorelay response regulator activity"/>
    <property type="evidence" value="ECO:0007669"/>
    <property type="project" value="InterPro"/>
</dbReference>
<feature type="active site" evidence="6 7">
    <location>
        <position position="174"/>
    </location>
</feature>
<dbReference type="InterPro" id="IPR011006">
    <property type="entry name" value="CheY-like_superfamily"/>
</dbReference>
<evidence type="ECO:0000256" key="4">
    <source>
        <dbReference type="ARBA" id="ARBA00024867"/>
    </source>
</evidence>